<evidence type="ECO:0000313" key="7">
    <source>
        <dbReference type="Proteomes" id="UP000664601"/>
    </source>
</evidence>
<protein>
    <submittedName>
        <fullName evidence="6">MurR/RpiR family transcriptional regulator</fullName>
    </submittedName>
</protein>
<dbReference type="Gene3D" id="3.40.50.10490">
    <property type="entry name" value="Glucose-6-phosphate isomerase like protein, domain 1"/>
    <property type="match status" value="1"/>
</dbReference>
<name>A0ABS3LJ22_9ENTE</name>
<proteinExistence type="predicted"/>
<evidence type="ECO:0000259" key="5">
    <source>
        <dbReference type="PROSITE" id="PS51464"/>
    </source>
</evidence>
<evidence type="ECO:0000256" key="1">
    <source>
        <dbReference type="ARBA" id="ARBA00023015"/>
    </source>
</evidence>
<dbReference type="InterPro" id="IPR001347">
    <property type="entry name" value="SIS_dom"/>
</dbReference>
<evidence type="ECO:0000259" key="4">
    <source>
        <dbReference type="PROSITE" id="PS51071"/>
    </source>
</evidence>
<evidence type="ECO:0000313" key="6">
    <source>
        <dbReference type="EMBL" id="MBO1308359.1"/>
    </source>
</evidence>
<organism evidence="6 7">
    <name type="scientific">Candidatus Enterococcus moelleringii</name>
    <dbReference type="NCBI Taxonomy" id="2815325"/>
    <lineage>
        <taxon>Bacteria</taxon>
        <taxon>Bacillati</taxon>
        <taxon>Bacillota</taxon>
        <taxon>Bacilli</taxon>
        <taxon>Lactobacillales</taxon>
        <taxon>Enterococcaceae</taxon>
        <taxon>Enterococcus</taxon>
    </lineage>
</organism>
<dbReference type="SUPFAM" id="SSF46689">
    <property type="entry name" value="Homeodomain-like"/>
    <property type="match status" value="1"/>
</dbReference>
<dbReference type="InterPro" id="IPR035472">
    <property type="entry name" value="RpiR-like_SIS"/>
</dbReference>
<dbReference type="CDD" id="cd05013">
    <property type="entry name" value="SIS_RpiR"/>
    <property type="match status" value="1"/>
</dbReference>
<dbReference type="InterPro" id="IPR047640">
    <property type="entry name" value="RpiR-like"/>
</dbReference>
<evidence type="ECO:0000256" key="3">
    <source>
        <dbReference type="ARBA" id="ARBA00023163"/>
    </source>
</evidence>
<dbReference type="Gene3D" id="1.10.10.10">
    <property type="entry name" value="Winged helix-like DNA-binding domain superfamily/Winged helix DNA-binding domain"/>
    <property type="match status" value="1"/>
</dbReference>
<reference evidence="6 7" key="1">
    <citation type="submission" date="2021-03" db="EMBL/GenBank/DDBJ databases">
        <title>Enterococcal diversity collection.</title>
        <authorList>
            <person name="Gilmore M.S."/>
            <person name="Schwartzman J."/>
            <person name="Van Tyne D."/>
            <person name="Martin M."/>
            <person name="Earl A.M."/>
            <person name="Manson A.L."/>
            <person name="Straub T."/>
            <person name="Salamzade R."/>
            <person name="Saavedra J."/>
            <person name="Lebreton F."/>
            <person name="Prichula J."/>
            <person name="Schaufler K."/>
            <person name="Gaca A."/>
            <person name="Sgardioli B."/>
            <person name="Wagenaar J."/>
            <person name="Strong T."/>
        </authorList>
    </citation>
    <scope>NUCLEOTIDE SEQUENCE [LARGE SCALE GENOMIC DNA]</scope>
    <source>
        <strain evidence="6 7">669A</strain>
    </source>
</reference>
<gene>
    <name evidence="6" type="ORF">JZO70_19440</name>
</gene>
<comment type="caution">
    <text evidence="6">The sequence shown here is derived from an EMBL/GenBank/DDBJ whole genome shotgun (WGS) entry which is preliminary data.</text>
</comment>
<feature type="domain" description="SIS" evidence="5">
    <location>
        <begin position="107"/>
        <end position="245"/>
    </location>
</feature>
<dbReference type="PROSITE" id="PS51071">
    <property type="entry name" value="HTH_RPIR"/>
    <property type="match status" value="1"/>
</dbReference>
<dbReference type="InterPro" id="IPR036388">
    <property type="entry name" value="WH-like_DNA-bd_sf"/>
</dbReference>
<keyword evidence="3" id="KW-0804">Transcription</keyword>
<feature type="domain" description="HTH rpiR-type" evidence="4">
    <location>
        <begin position="1"/>
        <end position="76"/>
    </location>
</feature>
<dbReference type="Pfam" id="PF01380">
    <property type="entry name" value="SIS"/>
    <property type="match status" value="1"/>
</dbReference>
<dbReference type="Pfam" id="PF01418">
    <property type="entry name" value="HTH_6"/>
    <property type="match status" value="1"/>
</dbReference>
<dbReference type="InterPro" id="IPR000281">
    <property type="entry name" value="HTH_RpiR"/>
</dbReference>
<dbReference type="PANTHER" id="PTHR30514:SF1">
    <property type="entry name" value="HTH-TYPE TRANSCRIPTIONAL REGULATOR HEXR-RELATED"/>
    <property type="match status" value="1"/>
</dbReference>
<evidence type="ECO:0000256" key="2">
    <source>
        <dbReference type="ARBA" id="ARBA00023125"/>
    </source>
</evidence>
<dbReference type="PANTHER" id="PTHR30514">
    <property type="entry name" value="GLUCOKINASE"/>
    <property type="match status" value="1"/>
</dbReference>
<dbReference type="InterPro" id="IPR046348">
    <property type="entry name" value="SIS_dom_sf"/>
</dbReference>
<dbReference type="EMBL" id="JAFREM010000032">
    <property type="protein sequence ID" value="MBO1308359.1"/>
    <property type="molecule type" value="Genomic_DNA"/>
</dbReference>
<keyword evidence="7" id="KW-1185">Reference proteome</keyword>
<dbReference type="PROSITE" id="PS51464">
    <property type="entry name" value="SIS"/>
    <property type="match status" value="1"/>
</dbReference>
<dbReference type="SUPFAM" id="SSF53697">
    <property type="entry name" value="SIS domain"/>
    <property type="match status" value="1"/>
</dbReference>
<keyword evidence="2" id="KW-0238">DNA-binding</keyword>
<keyword evidence="1" id="KW-0805">Transcription regulation</keyword>
<sequence>MFSDKINQAYQSLNETDLSIVSVVTQNFNEIPKLGIERLSKMCNYSRTSILRTAKKLGFSGYAEMRNYIRWEIENNKSNSPTTIPTLETDVKQTLVELENTKHFDTIVDRIIANKRIFIYGTGEGQKNCANEIQRLFMQVGVYLFVIKASAEFQIIAKDLTKDDMVIVISLSGEIDRYKESIQLLKAKKIPLVSITTLSNNPLAANADYRLYAVSSSVLLNNAEAHVSFLTFYLLGECLFRRYIEKINLTLNG</sequence>
<dbReference type="RefSeq" id="WP_207675354.1">
    <property type="nucleotide sequence ID" value="NZ_JAFREM010000032.1"/>
</dbReference>
<accession>A0ABS3LJ22</accession>
<dbReference type="InterPro" id="IPR009057">
    <property type="entry name" value="Homeodomain-like_sf"/>
</dbReference>
<dbReference type="Proteomes" id="UP000664601">
    <property type="component" value="Unassembled WGS sequence"/>
</dbReference>